<evidence type="ECO:0000313" key="2">
    <source>
        <dbReference type="EMBL" id="MDP8186219.1"/>
    </source>
</evidence>
<dbReference type="EMBL" id="JASAYJ010000001">
    <property type="protein sequence ID" value="MDP8186219.1"/>
    <property type="molecule type" value="Genomic_DNA"/>
</dbReference>
<protein>
    <recommendedName>
        <fullName evidence="4">Transmembrane protein</fullName>
    </recommendedName>
</protein>
<feature type="transmembrane region" description="Helical" evidence="1">
    <location>
        <begin position="42"/>
        <end position="63"/>
    </location>
</feature>
<name>A0AAW8CEZ2_9PAST</name>
<sequence>MALLKILLVYFKVWWIPILFYLVPFFLFNLGNTFRSNLLLEWSDITFLINFLGSFIAAISIIWKKPCFSLLQIIFSLFFLHIILVIDLFGARPDYYGVNKEIPENIEIGHPILYKSCPTLEELKKSDLIIADSFQGGLYTYFTDYQPTETGYFYLKAFEVTSNDSLSDKRLPHQSKILVNDLTRNELYSLGKSFTIYEGSWGDYYGARFELWFVPSNGNPEYKITERNYIIEGWQR</sequence>
<evidence type="ECO:0000313" key="3">
    <source>
        <dbReference type="Proteomes" id="UP001230466"/>
    </source>
</evidence>
<reference evidence="2" key="1">
    <citation type="journal article" date="2023" name="Front. Microbiol.">
        <title>Phylogeography and host specificity of Pasteurellaceae pathogenic to sea-farmed fish in the north-east Atlantic.</title>
        <authorList>
            <person name="Gulla S."/>
            <person name="Colquhoun D.J."/>
            <person name="Olsen A.B."/>
            <person name="Spilsberg B."/>
            <person name="Lagesen K."/>
            <person name="Aakesson C.P."/>
            <person name="Strom S."/>
            <person name="Manji F."/>
            <person name="Birkbeck T.H."/>
            <person name="Nilsen H.K."/>
        </authorList>
    </citation>
    <scope>NUCLEOTIDE SEQUENCE</scope>
    <source>
        <strain evidence="2">VIB1234</strain>
    </source>
</reference>
<accession>A0AAW8CEZ2</accession>
<dbReference type="Proteomes" id="UP001230466">
    <property type="component" value="Unassembled WGS sequence"/>
</dbReference>
<comment type="caution">
    <text evidence="2">The sequence shown here is derived from an EMBL/GenBank/DDBJ whole genome shotgun (WGS) entry which is preliminary data.</text>
</comment>
<feature type="transmembrane region" description="Helical" evidence="1">
    <location>
        <begin position="6"/>
        <end position="30"/>
    </location>
</feature>
<evidence type="ECO:0008006" key="4">
    <source>
        <dbReference type="Google" id="ProtNLM"/>
    </source>
</evidence>
<keyword evidence="1" id="KW-0812">Transmembrane</keyword>
<keyword evidence="1" id="KW-0472">Membrane</keyword>
<feature type="transmembrane region" description="Helical" evidence="1">
    <location>
        <begin position="69"/>
        <end position="90"/>
    </location>
</feature>
<gene>
    <name evidence="2" type="ORF">QJU78_00275</name>
</gene>
<proteinExistence type="predicted"/>
<dbReference type="AlphaFoldDB" id="A0AAW8CEZ2"/>
<dbReference type="RefSeq" id="WP_211596882.1">
    <property type="nucleotide sequence ID" value="NZ_JAGRQI010000001.1"/>
</dbReference>
<keyword evidence="1" id="KW-1133">Transmembrane helix</keyword>
<organism evidence="2 3">
    <name type="scientific">Pasteurella atlantica</name>
    <dbReference type="NCBI Taxonomy" id="2827233"/>
    <lineage>
        <taxon>Bacteria</taxon>
        <taxon>Pseudomonadati</taxon>
        <taxon>Pseudomonadota</taxon>
        <taxon>Gammaproteobacteria</taxon>
        <taxon>Pasteurellales</taxon>
        <taxon>Pasteurellaceae</taxon>
        <taxon>Pasteurella</taxon>
    </lineage>
</organism>
<evidence type="ECO:0000256" key="1">
    <source>
        <dbReference type="SAM" id="Phobius"/>
    </source>
</evidence>